<protein>
    <recommendedName>
        <fullName evidence="3">LysM domain-containing protein</fullName>
    </recommendedName>
</protein>
<keyword evidence="1" id="KW-0147">Chitin-binding</keyword>
<dbReference type="InterPro" id="IPR036779">
    <property type="entry name" value="LysM_dom_sf"/>
</dbReference>
<name>A0A7J6GVG8_CANSA</name>
<gene>
    <name evidence="4" type="ORF">F8388_006877</name>
</gene>
<dbReference type="Pfam" id="PF01476">
    <property type="entry name" value="LysM"/>
    <property type="match status" value="1"/>
</dbReference>
<dbReference type="GO" id="GO:0008061">
    <property type="term" value="F:chitin binding"/>
    <property type="evidence" value="ECO:0007669"/>
    <property type="project" value="UniProtKB-KW"/>
</dbReference>
<organism evidence="4 5">
    <name type="scientific">Cannabis sativa</name>
    <name type="common">Hemp</name>
    <name type="synonym">Marijuana</name>
    <dbReference type="NCBI Taxonomy" id="3483"/>
    <lineage>
        <taxon>Eukaryota</taxon>
        <taxon>Viridiplantae</taxon>
        <taxon>Streptophyta</taxon>
        <taxon>Embryophyta</taxon>
        <taxon>Tracheophyta</taxon>
        <taxon>Spermatophyta</taxon>
        <taxon>Magnoliopsida</taxon>
        <taxon>eudicotyledons</taxon>
        <taxon>Gunneridae</taxon>
        <taxon>Pentapetalae</taxon>
        <taxon>rosids</taxon>
        <taxon>fabids</taxon>
        <taxon>Rosales</taxon>
        <taxon>Cannabaceae</taxon>
        <taxon>Cannabis</taxon>
    </lineage>
</organism>
<dbReference type="PANTHER" id="PTHR34997:SF1">
    <property type="entry name" value="PEPTIDOGLYCAN-BINDING LYSIN DOMAIN"/>
    <property type="match status" value="1"/>
</dbReference>
<dbReference type="InterPro" id="IPR018392">
    <property type="entry name" value="LysM"/>
</dbReference>
<evidence type="ECO:0000256" key="1">
    <source>
        <dbReference type="ARBA" id="ARBA00022669"/>
    </source>
</evidence>
<evidence type="ECO:0000313" key="5">
    <source>
        <dbReference type="Proteomes" id="UP000525078"/>
    </source>
</evidence>
<proteinExistence type="predicted"/>
<dbReference type="SMART" id="SM00257">
    <property type="entry name" value="LysM"/>
    <property type="match status" value="1"/>
</dbReference>
<dbReference type="InterPro" id="IPR052210">
    <property type="entry name" value="LysM1-like"/>
</dbReference>
<feature type="domain" description="LysM" evidence="3">
    <location>
        <begin position="178"/>
        <end position="222"/>
    </location>
</feature>
<dbReference type="PROSITE" id="PS51782">
    <property type="entry name" value="LYSM"/>
    <property type="match status" value="1"/>
</dbReference>
<evidence type="ECO:0000313" key="4">
    <source>
        <dbReference type="EMBL" id="KAF4386922.1"/>
    </source>
</evidence>
<reference evidence="4 5" key="1">
    <citation type="journal article" date="2020" name="bioRxiv">
        <title>Sequence and annotation of 42 cannabis genomes reveals extensive copy number variation in cannabinoid synthesis and pathogen resistance genes.</title>
        <authorList>
            <person name="Mckernan K.J."/>
            <person name="Helbert Y."/>
            <person name="Kane L.T."/>
            <person name="Ebling H."/>
            <person name="Zhang L."/>
            <person name="Liu B."/>
            <person name="Eaton Z."/>
            <person name="Mclaughlin S."/>
            <person name="Kingan S."/>
            <person name="Baybayan P."/>
            <person name="Concepcion G."/>
            <person name="Jordan M."/>
            <person name="Riva A."/>
            <person name="Barbazuk W."/>
            <person name="Harkins T."/>
        </authorList>
    </citation>
    <scope>NUCLEOTIDE SEQUENCE [LARGE SCALE GENOMIC DNA]</scope>
    <source>
        <strain evidence="5">cv. Jamaican Lion 4</strain>
        <tissue evidence="4">Leaf</tissue>
    </source>
</reference>
<accession>A0A7J6GVG8</accession>
<comment type="caution">
    <text evidence="4">The sequence shown here is derived from an EMBL/GenBank/DDBJ whole genome shotgun (WGS) entry which is preliminary data.</text>
</comment>
<dbReference type="PANTHER" id="PTHR34997">
    <property type="entry name" value="AM15"/>
    <property type="match status" value="1"/>
</dbReference>
<dbReference type="Proteomes" id="UP000525078">
    <property type="component" value="Unassembled WGS sequence"/>
</dbReference>
<sequence>MEAGHTTTDTNYYDSKSKWLSGNIINPSIHKIRLIQCLSGINGYQSNDVLNAGAVTAATNKSTRKAEESLQTVIPDIIRVNVDYANNDGKGSVGVVAWDGSGGVLALFIYKFNASFVIKGELEANSTDLNVIQRLELRDVDLISDFSMAENRLFGRFASGHGKAVPVLPLPSTPVCKSVYGVKDGDTCFALTQKFKLTTDFFTSINPNLNCAALFVSQWLCVDGTLV</sequence>
<dbReference type="SUPFAM" id="SSF54106">
    <property type="entry name" value="LysM domain"/>
    <property type="match status" value="1"/>
</dbReference>
<dbReference type="EMBL" id="JAATIP010000041">
    <property type="protein sequence ID" value="KAF4386922.1"/>
    <property type="molecule type" value="Genomic_DNA"/>
</dbReference>
<keyword evidence="2" id="KW-0843">Virulence</keyword>
<evidence type="ECO:0000256" key="2">
    <source>
        <dbReference type="ARBA" id="ARBA00023026"/>
    </source>
</evidence>
<dbReference type="Gene3D" id="3.10.350.10">
    <property type="entry name" value="LysM domain"/>
    <property type="match status" value="1"/>
</dbReference>
<evidence type="ECO:0000259" key="3">
    <source>
        <dbReference type="PROSITE" id="PS51782"/>
    </source>
</evidence>
<dbReference type="AlphaFoldDB" id="A0A7J6GVG8"/>